<evidence type="ECO:0000313" key="2">
    <source>
        <dbReference type="Ensembl" id="ENSLLEP00000037248.1"/>
    </source>
</evidence>
<dbReference type="Pfam" id="PF15108">
    <property type="entry name" value="TMEM37"/>
    <property type="match status" value="1"/>
</dbReference>
<organism evidence="2 3">
    <name type="scientific">Leptobrachium leishanense</name>
    <name type="common">Leishan spiny toad</name>
    <dbReference type="NCBI Taxonomy" id="445787"/>
    <lineage>
        <taxon>Eukaryota</taxon>
        <taxon>Metazoa</taxon>
        <taxon>Chordata</taxon>
        <taxon>Craniata</taxon>
        <taxon>Vertebrata</taxon>
        <taxon>Euteleostomi</taxon>
        <taxon>Amphibia</taxon>
        <taxon>Batrachia</taxon>
        <taxon>Anura</taxon>
        <taxon>Pelobatoidea</taxon>
        <taxon>Megophryidae</taxon>
        <taxon>Leptobrachium</taxon>
    </lineage>
</organism>
<keyword evidence="1" id="KW-0472">Membrane</keyword>
<dbReference type="PANTHER" id="PTHR31767:SF0">
    <property type="entry name" value="VOLTAGE-DEPENDENT CALCIUM CHANNEL GAMMA-LIKE SUBUNIT"/>
    <property type="match status" value="1"/>
</dbReference>
<reference evidence="2" key="2">
    <citation type="submission" date="2025-09" db="UniProtKB">
        <authorList>
            <consortium name="Ensembl"/>
        </authorList>
    </citation>
    <scope>IDENTIFICATION</scope>
</reference>
<dbReference type="AlphaFoldDB" id="A0A8C5WGV2"/>
<dbReference type="Ensembl" id="ENSLLET00000038680.1">
    <property type="protein sequence ID" value="ENSLLEP00000037248.1"/>
    <property type="gene ID" value="ENSLLEG00000023567.1"/>
</dbReference>
<keyword evidence="1" id="KW-1133">Transmembrane helix</keyword>
<keyword evidence="3" id="KW-1185">Reference proteome</keyword>
<dbReference type="GO" id="GO:0005262">
    <property type="term" value="F:calcium channel activity"/>
    <property type="evidence" value="ECO:0007669"/>
    <property type="project" value="InterPro"/>
</dbReference>
<dbReference type="GO" id="GO:0016020">
    <property type="term" value="C:membrane"/>
    <property type="evidence" value="ECO:0007669"/>
    <property type="project" value="InterPro"/>
</dbReference>
<reference evidence="2" key="1">
    <citation type="submission" date="2025-08" db="UniProtKB">
        <authorList>
            <consortium name="Ensembl"/>
        </authorList>
    </citation>
    <scope>IDENTIFICATION</scope>
</reference>
<name>A0A8C5WGV2_9ANUR</name>
<protein>
    <submittedName>
        <fullName evidence="2">Transmembrane protein 37</fullName>
    </submittedName>
</protein>
<evidence type="ECO:0000256" key="1">
    <source>
        <dbReference type="SAM" id="Phobius"/>
    </source>
</evidence>
<dbReference type="GO" id="GO:0005244">
    <property type="term" value="F:voltage-gated monoatomic ion channel activity"/>
    <property type="evidence" value="ECO:0007669"/>
    <property type="project" value="InterPro"/>
</dbReference>
<proteinExistence type="predicted"/>
<dbReference type="OrthoDB" id="9903296at2759"/>
<feature type="transmembrane region" description="Helical" evidence="1">
    <location>
        <begin position="156"/>
        <end position="178"/>
    </location>
</feature>
<dbReference type="PANTHER" id="PTHR31767">
    <property type="entry name" value="VOLTAGE-DEPENDENT CALCIUM CHANNEL GAMMA-LIKE SUBUNIT"/>
    <property type="match status" value="1"/>
</dbReference>
<dbReference type="Proteomes" id="UP000694569">
    <property type="component" value="Unplaced"/>
</dbReference>
<feature type="transmembrane region" description="Helical" evidence="1">
    <location>
        <begin position="21"/>
        <end position="43"/>
    </location>
</feature>
<gene>
    <name evidence="2" type="primary">TMEM37</name>
</gene>
<dbReference type="GeneTree" id="ENSGT00390000006225"/>
<sequence length="183" mass="20026">MTAVSEQTHKSSRSPLVPRMFFGTFLRVAITLNASLSVVLSSISVCDGQWLLAPEETAFGLWKTCRMGSEPQCNVDMAGLNQGMVLVRTAVCLAVVVAIFGLELLMVSQLCEDGNARRKWSAGSALLLVSFFLSSAGTMTYVVILRDYIMLSSFSLTFWCQFLGVFLFFLNGISGLYFNSLTA</sequence>
<dbReference type="InterPro" id="IPR029372">
    <property type="entry name" value="Tmem37"/>
</dbReference>
<evidence type="ECO:0000313" key="3">
    <source>
        <dbReference type="Proteomes" id="UP000694569"/>
    </source>
</evidence>
<keyword evidence="1" id="KW-0812">Transmembrane</keyword>
<feature type="transmembrane region" description="Helical" evidence="1">
    <location>
        <begin position="85"/>
        <end position="105"/>
    </location>
</feature>
<accession>A0A8C5WGV2</accession>
<feature type="transmembrane region" description="Helical" evidence="1">
    <location>
        <begin position="125"/>
        <end position="144"/>
    </location>
</feature>